<reference evidence="2" key="1">
    <citation type="journal article" date="2023" name="G3 (Bethesda)">
        <title>Whole genome assemblies of Zophobas morio and Tenebrio molitor.</title>
        <authorList>
            <person name="Kaur S."/>
            <person name="Stinson S.A."/>
            <person name="diCenzo G.C."/>
        </authorList>
    </citation>
    <scope>NUCLEOTIDE SEQUENCE</scope>
    <source>
        <strain evidence="2">QUZm001</strain>
    </source>
</reference>
<evidence type="ECO:0008006" key="4">
    <source>
        <dbReference type="Google" id="ProtNLM"/>
    </source>
</evidence>
<feature type="transmembrane region" description="Helical" evidence="1">
    <location>
        <begin position="109"/>
        <end position="131"/>
    </location>
</feature>
<evidence type="ECO:0000256" key="1">
    <source>
        <dbReference type="SAM" id="Phobius"/>
    </source>
</evidence>
<name>A0AA38M969_9CUCU</name>
<feature type="transmembrane region" description="Helical" evidence="1">
    <location>
        <begin position="151"/>
        <end position="173"/>
    </location>
</feature>
<keyword evidence="1" id="KW-0812">Transmembrane</keyword>
<protein>
    <recommendedName>
        <fullName evidence="4">Transmembrane protein</fullName>
    </recommendedName>
</protein>
<evidence type="ECO:0000313" key="2">
    <source>
        <dbReference type="EMBL" id="KAJ3647604.1"/>
    </source>
</evidence>
<keyword evidence="1" id="KW-0472">Membrane</keyword>
<dbReference type="Proteomes" id="UP001168821">
    <property type="component" value="Unassembled WGS sequence"/>
</dbReference>
<sequence>MAERAINQKKAQFLNSFSPVTVSFDELVREKLECGKFPLTKTAWIKVVATIVSLAGIALFLAQAWDVCVDKPDWYDIVFPACVGCNIVVQLGLYLIFSCGGTVSQPGKWVTADIVLNLIFAVVGIVGSIMTTATKVTCKENVSMHQIPGPLGIAGGVLTVVGCAAIFLMYRYVEDEDIQVPQSPMERNIDLRKSIHA</sequence>
<evidence type="ECO:0000313" key="3">
    <source>
        <dbReference type="Proteomes" id="UP001168821"/>
    </source>
</evidence>
<dbReference type="EMBL" id="JALNTZ010000006">
    <property type="protein sequence ID" value="KAJ3647604.1"/>
    <property type="molecule type" value="Genomic_DNA"/>
</dbReference>
<accession>A0AA38M969</accession>
<organism evidence="2 3">
    <name type="scientific">Zophobas morio</name>
    <dbReference type="NCBI Taxonomy" id="2755281"/>
    <lineage>
        <taxon>Eukaryota</taxon>
        <taxon>Metazoa</taxon>
        <taxon>Ecdysozoa</taxon>
        <taxon>Arthropoda</taxon>
        <taxon>Hexapoda</taxon>
        <taxon>Insecta</taxon>
        <taxon>Pterygota</taxon>
        <taxon>Neoptera</taxon>
        <taxon>Endopterygota</taxon>
        <taxon>Coleoptera</taxon>
        <taxon>Polyphaga</taxon>
        <taxon>Cucujiformia</taxon>
        <taxon>Tenebrionidae</taxon>
        <taxon>Zophobas</taxon>
    </lineage>
</organism>
<feature type="transmembrane region" description="Helical" evidence="1">
    <location>
        <begin position="77"/>
        <end position="97"/>
    </location>
</feature>
<keyword evidence="3" id="KW-1185">Reference proteome</keyword>
<proteinExistence type="predicted"/>
<feature type="transmembrane region" description="Helical" evidence="1">
    <location>
        <begin position="43"/>
        <end position="65"/>
    </location>
</feature>
<keyword evidence="1" id="KW-1133">Transmembrane helix</keyword>
<comment type="caution">
    <text evidence="2">The sequence shown here is derived from an EMBL/GenBank/DDBJ whole genome shotgun (WGS) entry which is preliminary data.</text>
</comment>
<gene>
    <name evidence="2" type="ORF">Zmor_019474</name>
</gene>
<dbReference type="AlphaFoldDB" id="A0AA38M969"/>